<evidence type="ECO:0000313" key="3">
    <source>
        <dbReference type="Proteomes" id="UP000076574"/>
    </source>
</evidence>
<evidence type="ECO:0000256" key="1">
    <source>
        <dbReference type="SAM" id="SignalP"/>
    </source>
</evidence>
<gene>
    <name evidence="2" type="ORF">A4A58_14925</name>
</gene>
<feature type="chain" id="PRO_5007847660" evidence="1">
    <location>
        <begin position="20"/>
        <end position="324"/>
    </location>
</feature>
<protein>
    <submittedName>
        <fullName evidence="2">Immunogenic protein</fullName>
    </submittedName>
</protein>
<feature type="signal peptide" evidence="1">
    <location>
        <begin position="1"/>
        <end position="19"/>
    </location>
</feature>
<dbReference type="STRING" id="943830.A4A58_14925"/>
<dbReference type="Proteomes" id="UP000076574">
    <property type="component" value="Unassembled WGS sequence"/>
</dbReference>
<dbReference type="PANTHER" id="PTHR42941:SF1">
    <property type="entry name" value="SLL1037 PROTEIN"/>
    <property type="match status" value="1"/>
</dbReference>
<dbReference type="InterPro" id="IPR011852">
    <property type="entry name" value="TRAP_TAXI"/>
</dbReference>
<dbReference type="AlphaFoldDB" id="A0A163XS95"/>
<comment type="caution">
    <text evidence="2">The sequence shown here is derived from an EMBL/GenBank/DDBJ whole genome shotgun (WGS) entry which is preliminary data.</text>
</comment>
<dbReference type="SUPFAM" id="SSF53850">
    <property type="entry name" value="Periplasmic binding protein-like II"/>
    <property type="match status" value="1"/>
</dbReference>
<dbReference type="Gene3D" id="3.40.190.10">
    <property type="entry name" value="Periplasmic binding protein-like II"/>
    <property type="match status" value="2"/>
</dbReference>
<evidence type="ECO:0000313" key="2">
    <source>
        <dbReference type="EMBL" id="KZD21295.1"/>
    </source>
</evidence>
<keyword evidence="1" id="KW-0732">Signal</keyword>
<dbReference type="OrthoDB" id="7331522at2"/>
<accession>A0A163XS95</accession>
<keyword evidence="3" id="KW-1185">Reference proteome</keyword>
<name>A0A163XS95_9BRAD</name>
<dbReference type="RefSeq" id="WP_068737450.1">
    <property type="nucleotide sequence ID" value="NZ_LVYV01000053.1"/>
</dbReference>
<dbReference type="CDD" id="cd13520">
    <property type="entry name" value="PBP2_TAXI_TRAP"/>
    <property type="match status" value="1"/>
</dbReference>
<dbReference type="EMBL" id="LVYV01000053">
    <property type="protein sequence ID" value="KZD21295.1"/>
    <property type="molecule type" value="Genomic_DNA"/>
</dbReference>
<proteinExistence type="predicted"/>
<dbReference type="NCBIfam" id="TIGR02122">
    <property type="entry name" value="TRAP_TAXI"/>
    <property type="match status" value="1"/>
</dbReference>
<dbReference type="Pfam" id="PF16868">
    <property type="entry name" value="NMT1_3"/>
    <property type="match status" value="1"/>
</dbReference>
<sequence>MKMMPLVCAAFLTVTTATAQEGAKPMSTTTPGLSLSLGTATPGGGFPLYGDAFAEVMNKADPSLTLVTRNTKGSTENIPLLEAGQLDLALVAGEPAYEAFKGIGRAPTKLRIITALYSNPGMFVVRADSPYRTIRDLVGKPIAFGAKGSGLVFLSRYVLDGIGLDQDKDFQAVYLDRAGDGPAMVQDGRVAALWGAGLGWPGFKAMSESPGGARFIAPGAAEIAQIRAKHTFLKPMLVGANSYPNQPVPIASVGSWSYILARETLPDEVAYRLAKTLHGAEATLGARLAQAKETTASNTMASAPDVALIHPGVLKYYREIGLVK</sequence>
<dbReference type="PANTHER" id="PTHR42941">
    <property type="entry name" value="SLL1037 PROTEIN"/>
    <property type="match status" value="1"/>
</dbReference>
<organism evidence="2 3">
    <name type="scientific">Tardiphaga robiniae</name>
    <dbReference type="NCBI Taxonomy" id="943830"/>
    <lineage>
        <taxon>Bacteria</taxon>
        <taxon>Pseudomonadati</taxon>
        <taxon>Pseudomonadota</taxon>
        <taxon>Alphaproteobacteria</taxon>
        <taxon>Hyphomicrobiales</taxon>
        <taxon>Nitrobacteraceae</taxon>
        <taxon>Tardiphaga</taxon>
    </lineage>
</organism>
<reference evidence="2 3" key="1">
    <citation type="submission" date="2016-03" db="EMBL/GenBank/DDBJ databases">
        <title>Microsymbionts genomes from the relict species Vavilovia formosa (Stev.) Fed.</title>
        <authorList>
            <person name="Kopat V."/>
            <person name="Chirak E."/>
            <person name="Kimeklis A."/>
            <person name="Andronov E."/>
        </authorList>
    </citation>
    <scope>NUCLEOTIDE SEQUENCE [LARGE SCALE GENOMIC DNA]</scope>
    <source>
        <strain evidence="2 3">Vaf07</strain>
    </source>
</reference>